<evidence type="ECO:0000313" key="13">
    <source>
        <dbReference type="EMBL" id="QDV32662.1"/>
    </source>
</evidence>
<feature type="region of interest" description="Disordered" evidence="11">
    <location>
        <begin position="1162"/>
        <end position="1181"/>
    </location>
</feature>
<feature type="repeat" description="WD" evidence="9">
    <location>
        <begin position="768"/>
        <end position="809"/>
    </location>
</feature>
<dbReference type="SMART" id="SM00320">
    <property type="entry name" value="WD40"/>
    <property type="match status" value="7"/>
</dbReference>
<dbReference type="CDD" id="cd14014">
    <property type="entry name" value="STKc_PknB_like"/>
    <property type="match status" value="1"/>
</dbReference>
<evidence type="ECO:0000256" key="7">
    <source>
        <dbReference type="ARBA" id="ARBA00022840"/>
    </source>
</evidence>
<dbReference type="InterPro" id="IPR001680">
    <property type="entry name" value="WD40_rpt"/>
</dbReference>
<dbReference type="PANTHER" id="PTHR43289">
    <property type="entry name" value="MITOGEN-ACTIVATED PROTEIN KINASE KINASE KINASE 20-RELATED"/>
    <property type="match status" value="1"/>
</dbReference>
<dbReference type="InterPro" id="IPR017441">
    <property type="entry name" value="Protein_kinase_ATP_BS"/>
</dbReference>
<dbReference type="InterPro" id="IPR036322">
    <property type="entry name" value="WD40_repeat_dom_sf"/>
</dbReference>
<evidence type="ECO:0000256" key="9">
    <source>
        <dbReference type="PROSITE-ProRule" id="PRU00221"/>
    </source>
</evidence>
<evidence type="ECO:0000256" key="4">
    <source>
        <dbReference type="ARBA" id="ARBA00022679"/>
    </source>
</evidence>
<keyword evidence="8" id="KW-0206">Cytoskeleton</keyword>
<proteinExistence type="inferred from homology"/>
<sequence length="1181" mass="126532">MRRPQAAPDADPGLDRDARPDAPADPSPSDEVFGRVDRLAAEFLGRLRCGERPTVDEYLARHPDLAPAIRELFPALVMVEDLKPDSDETIGPPAGPRSPADDRPPDRIGDYRILREVGRGGMGVVYEAEEERLGRRVALKVLAPWAVASDHLLRRFHREARSAAQLHHTNIVPVLGIGSDAGRAFYTMQFIHGVGLHQVLDEIRALEGKGGADLYPADSFAGPGDVTVVGGSARPLLRDPPPPLRRHRAHPGRVDPSAIDSGARYARGVARIGLQVAEALSHAHELGTLHRDIKPANILLDAHGDAWVTDFGLAKAVDDEDLTRTGDLVGTLRYMAPERFRGSCDARADVYGLGLTLYELLSRAPAFVEADRHALMRQIALADPPRLGSITVGVPRDLATIIHKAIEKDPGDRYRSAAALADDLRSFLDDRPIAARRAGPLERLARWSRRNPGLAALGAAVAVLLVAIAAISATSAYRLKESHAEVERRLWDAYLARARASRRSGSEGQRFDALDALSKAASLDAFVDRRGELRDEAIACLALADLRRVDVRRIPRLASRDRRLAFSPDGRRVAIGDESGAVRVLDPGQGGRPPLVMPGPGLPVVLLEFDTSGRRLAAKYQGGGSIRVRAFDLDGGAVLLDEPVPAYDAALGFDPPGRRLALGLEDGTVRIFDLDGGRPPASLPGPPEPYALRFDPAGRRIAVASTRSGRSLEVLRADGTGSVGPWSLPYGGQSLAWTPDGEGLAVGGGFRELYLLDPGDPEAPPRILPGHKGAIISVDFSHRGHLLASASWDGTVRLWHPESGEPLVVASSPEHWAVRFGPDDRTLSGSRDGESIWRWEVADGDEARGRFLDLDPDSRAYTVDLFPDGSTFASGGSVGVRIFDRGLRQVALLPAPAPASAEVLPDGRSLLTGGPSGILRWAIEPDGESIGFGPPEPFGPLRGRRVGRIRADGSGRRIAAVIVGSPPEVALFDAAPGPGTDGGLVLIQDHPRVERIDLNPDGSLLATGTWKGEGVRVWDASTGAPVAVLDVDGSAEVAFNPDGRSLLTGSGRAYVCWGVGTWEPRWRVPRREASNQPGKVAFAPDGSIVAVALTRTVARLLDARTGEALATFEPPSPDHLSELGLTRDLRFLYAKDHGGGTRRWDLRAIRGHLDATGIGWPGFPRPSPIAPADVPIPRPPD</sequence>
<protein>
    <submittedName>
        <fullName evidence="13">Serine/threonine-protein kinase PrkC</fullName>
        <ecNumber evidence="13">2.7.11.1</ecNumber>
    </submittedName>
</protein>
<evidence type="ECO:0000256" key="11">
    <source>
        <dbReference type="SAM" id="MobiDB-lite"/>
    </source>
</evidence>
<keyword evidence="14" id="KW-1185">Reference proteome</keyword>
<dbReference type="AlphaFoldDB" id="A0A518GVN8"/>
<dbReference type="InterPro" id="IPR015943">
    <property type="entry name" value="WD40/YVTN_repeat-like_dom_sf"/>
</dbReference>
<evidence type="ECO:0000313" key="14">
    <source>
        <dbReference type="Proteomes" id="UP000317835"/>
    </source>
</evidence>
<dbReference type="EC" id="2.7.11.1" evidence="13"/>
<keyword evidence="7 10" id="KW-0067">ATP-binding</keyword>
<dbReference type="PROSITE" id="PS00107">
    <property type="entry name" value="PROTEIN_KINASE_ATP"/>
    <property type="match status" value="1"/>
</dbReference>
<keyword evidence="8" id="KW-0963">Cytoplasm</keyword>
<dbReference type="GO" id="GO:0005813">
    <property type="term" value="C:centrosome"/>
    <property type="evidence" value="ECO:0007669"/>
    <property type="project" value="UniProtKB-SubCell"/>
</dbReference>
<comment type="subcellular location">
    <subcellularLocation>
        <location evidence="1">Cytoplasm</location>
        <location evidence="1">Cytoskeleton</location>
        <location evidence="1">Microtubule organizing center</location>
        <location evidence="1">Centrosome</location>
    </subcellularLocation>
    <subcellularLocation>
        <location evidence="2">Cytoplasm</location>
        <location evidence="2">Cytoskeleton</location>
        <location evidence="2">Spindle pole</location>
    </subcellularLocation>
</comment>
<feature type="compositionally biased region" description="Basic and acidic residues" evidence="11">
    <location>
        <begin position="13"/>
        <end position="22"/>
    </location>
</feature>
<dbReference type="Gene3D" id="2.130.10.10">
    <property type="entry name" value="YVTN repeat-like/Quinoprotein amine dehydrogenase"/>
    <property type="match status" value="3"/>
</dbReference>
<keyword evidence="6 13" id="KW-0418">Kinase</keyword>
<name>A0A518GVN8_9BACT</name>
<evidence type="ECO:0000256" key="1">
    <source>
        <dbReference type="ARBA" id="ARBA00004300"/>
    </source>
</evidence>
<feature type="region of interest" description="Disordered" evidence="11">
    <location>
        <begin position="1"/>
        <end position="34"/>
    </location>
</feature>
<feature type="compositionally biased region" description="Low complexity" evidence="11">
    <location>
        <begin position="1"/>
        <end position="11"/>
    </location>
</feature>
<feature type="region of interest" description="Disordered" evidence="11">
    <location>
        <begin position="84"/>
        <end position="108"/>
    </location>
</feature>
<dbReference type="RefSeq" id="WP_145266910.1">
    <property type="nucleotide sequence ID" value="NZ_CP036426.1"/>
</dbReference>
<dbReference type="InterPro" id="IPR001245">
    <property type="entry name" value="Ser-Thr/Tyr_kinase_cat_dom"/>
</dbReference>
<reference evidence="13 14" key="1">
    <citation type="submission" date="2019-02" db="EMBL/GenBank/DDBJ databases">
        <title>Deep-cultivation of Planctomycetes and their phenomic and genomic characterization uncovers novel biology.</title>
        <authorList>
            <person name="Wiegand S."/>
            <person name="Jogler M."/>
            <person name="Boedeker C."/>
            <person name="Pinto D."/>
            <person name="Vollmers J."/>
            <person name="Rivas-Marin E."/>
            <person name="Kohn T."/>
            <person name="Peeters S.H."/>
            <person name="Heuer A."/>
            <person name="Rast P."/>
            <person name="Oberbeckmann S."/>
            <person name="Bunk B."/>
            <person name="Jeske O."/>
            <person name="Meyerdierks A."/>
            <person name="Storesund J.E."/>
            <person name="Kallscheuer N."/>
            <person name="Luecker S."/>
            <person name="Lage O.M."/>
            <person name="Pohl T."/>
            <person name="Merkel B.J."/>
            <person name="Hornburger P."/>
            <person name="Mueller R.-W."/>
            <person name="Bruemmer F."/>
            <person name="Labrenz M."/>
            <person name="Spormann A.M."/>
            <person name="Op den Camp H."/>
            <person name="Overmann J."/>
            <person name="Amann R."/>
            <person name="Jetten M.S.M."/>
            <person name="Mascher T."/>
            <person name="Medema M.H."/>
            <person name="Devos D.P."/>
            <person name="Kaster A.-K."/>
            <person name="Ovreas L."/>
            <person name="Rohde M."/>
            <person name="Galperin M.Y."/>
            <person name="Jogler C."/>
        </authorList>
    </citation>
    <scope>NUCLEOTIDE SEQUENCE [LARGE SCALE GENOMIC DNA]</scope>
    <source>
        <strain evidence="13 14">ElP</strain>
    </source>
</reference>
<gene>
    <name evidence="13" type="primary">prkC_5</name>
    <name evidence="13" type="ORF">ElP_04970</name>
</gene>
<dbReference type="GO" id="GO:0005524">
    <property type="term" value="F:ATP binding"/>
    <property type="evidence" value="ECO:0007669"/>
    <property type="project" value="UniProtKB-UniRule"/>
</dbReference>
<evidence type="ECO:0000256" key="10">
    <source>
        <dbReference type="PROSITE-ProRule" id="PRU10141"/>
    </source>
</evidence>
<evidence type="ECO:0000256" key="6">
    <source>
        <dbReference type="ARBA" id="ARBA00022777"/>
    </source>
</evidence>
<dbReference type="InterPro" id="IPR000719">
    <property type="entry name" value="Prot_kinase_dom"/>
</dbReference>
<dbReference type="OrthoDB" id="6111975at2"/>
<keyword evidence="4 13" id="KW-0808">Transferase</keyword>
<feature type="compositionally biased region" description="Basic and acidic residues" evidence="11">
    <location>
        <begin position="99"/>
        <end position="108"/>
    </location>
</feature>
<evidence type="ECO:0000256" key="8">
    <source>
        <dbReference type="ARBA" id="ARBA00023212"/>
    </source>
</evidence>
<feature type="region of interest" description="Disordered" evidence="11">
    <location>
        <begin position="233"/>
        <end position="257"/>
    </location>
</feature>
<feature type="binding site" evidence="10">
    <location>
        <position position="140"/>
    </location>
    <ligand>
        <name>ATP</name>
        <dbReference type="ChEBI" id="CHEBI:30616"/>
    </ligand>
</feature>
<dbReference type="PROSITE" id="PS50294">
    <property type="entry name" value="WD_REPEATS_REGION"/>
    <property type="match status" value="1"/>
</dbReference>
<dbReference type="Gene3D" id="1.10.510.10">
    <property type="entry name" value="Transferase(Phosphotransferase) domain 1"/>
    <property type="match status" value="1"/>
</dbReference>
<dbReference type="Proteomes" id="UP000317835">
    <property type="component" value="Chromosome"/>
</dbReference>
<dbReference type="KEGG" id="tpla:ElP_04970"/>
<feature type="compositionally biased region" description="Pro residues" evidence="11">
    <location>
        <begin position="1163"/>
        <end position="1181"/>
    </location>
</feature>
<evidence type="ECO:0000256" key="3">
    <source>
        <dbReference type="ARBA" id="ARBA00010886"/>
    </source>
</evidence>
<keyword evidence="9" id="KW-0853">WD repeat</keyword>
<dbReference type="GO" id="GO:0004674">
    <property type="term" value="F:protein serine/threonine kinase activity"/>
    <property type="evidence" value="ECO:0007669"/>
    <property type="project" value="UniProtKB-EC"/>
</dbReference>
<dbReference type="PROSITE" id="PS50082">
    <property type="entry name" value="WD_REPEATS_2"/>
    <property type="match status" value="1"/>
</dbReference>
<dbReference type="Pfam" id="PF07714">
    <property type="entry name" value="PK_Tyr_Ser-Thr"/>
    <property type="match status" value="1"/>
</dbReference>
<organism evidence="13 14">
    <name type="scientific">Tautonia plasticadhaerens</name>
    <dbReference type="NCBI Taxonomy" id="2527974"/>
    <lineage>
        <taxon>Bacteria</taxon>
        <taxon>Pseudomonadati</taxon>
        <taxon>Planctomycetota</taxon>
        <taxon>Planctomycetia</taxon>
        <taxon>Isosphaerales</taxon>
        <taxon>Isosphaeraceae</taxon>
        <taxon>Tautonia</taxon>
    </lineage>
</organism>
<accession>A0A518GVN8</accession>
<evidence type="ECO:0000256" key="5">
    <source>
        <dbReference type="ARBA" id="ARBA00022741"/>
    </source>
</evidence>
<keyword evidence="5 10" id="KW-0547">Nucleotide-binding</keyword>
<dbReference type="EMBL" id="CP036426">
    <property type="protein sequence ID" value="QDV32662.1"/>
    <property type="molecule type" value="Genomic_DNA"/>
</dbReference>
<dbReference type="GO" id="GO:0000922">
    <property type="term" value="C:spindle pole"/>
    <property type="evidence" value="ECO:0007669"/>
    <property type="project" value="UniProtKB-SubCell"/>
</dbReference>
<evidence type="ECO:0000256" key="2">
    <source>
        <dbReference type="ARBA" id="ARBA00004647"/>
    </source>
</evidence>
<dbReference type="PROSITE" id="PS50011">
    <property type="entry name" value="PROTEIN_KINASE_DOM"/>
    <property type="match status" value="1"/>
</dbReference>
<evidence type="ECO:0000259" key="12">
    <source>
        <dbReference type="PROSITE" id="PS50011"/>
    </source>
</evidence>
<dbReference type="Pfam" id="PF00400">
    <property type="entry name" value="WD40"/>
    <property type="match status" value="1"/>
</dbReference>
<dbReference type="PANTHER" id="PTHR43289:SF6">
    <property type="entry name" value="SERINE_THREONINE-PROTEIN KINASE NEKL-3"/>
    <property type="match status" value="1"/>
</dbReference>
<dbReference type="SUPFAM" id="SSF50978">
    <property type="entry name" value="WD40 repeat-like"/>
    <property type="match status" value="1"/>
</dbReference>
<feature type="domain" description="Protein kinase" evidence="12">
    <location>
        <begin position="111"/>
        <end position="428"/>
    </location>
</feature>
<dbReference type="InterPro" id="IPR011009">
    <property type="entry name" value="Kinase-like_dom_sf"/>
</dbReference>
<dbReference type="SUPFAM" id="SSF56112">
    <property type="entry name" value="Protein kinase-like (PK-like)"/>
    <property type="match status" value="1"/>
</dbReference>
<dbReference type="SMART" id="SM00220">
    <property type="entry name" value="S_TKc"/>
    <property type="match status" value="1"/>
</dbReference>
<dbReference type="Gene3D" id="3.30.200.20">
    <property type="entry name" value="Phosphorylase Kinase, domain 1"/>
    <property type="match status" value="1"/>
</dbReference>
<dbReference type="SUPFAM" id="SSF82171">
    <property type="entry name" value="DPP6 N-terminal domain-like"/>
    <property type="match status" value="1"/>
</dbReference>
<comment type="similarity">
    <text evidence="3">Belongs to the protein kinase superfamily. NEK Ser/Thr protein kinase family. NIMA subfamily.</text>
</comment>